<feature type="domain" description="Peptidase S1" evidence="8">
    <location>
        <begin position="597"/>
        <end position="829"/>
    </location>
</feature>
<feature type="compositionally biased region" description="Basic and acidic residues" evidence="7">
    <location>
        <begin position="443"/>
        <end position="452"/>
    </location>
</feature>
<dbReference type="PROSITE" id="PS00135">
    <property type="entry name" value="TRYPSIN_SER"/>
    <property type="match status" value="1"/>
</dbReference>
<name>A0A4Y1ZXR4_ARAVE</name>
<reference evidence="9 10" key="1">
    <citation type="journal article" date="2019" name="Sci. Rep.">
        <title>Orb-weaving spider Araneus ventricosus genome elucidates the spidroin gene catalogue.</title>
        <authorList>
            <person name="Kono N."/>
            <person name="Nakamura H."/>
            <person name="Ohtoshi R."/>
            <person name="Moran D.A.P."/>
            <person name="Shinohara A."/>
            <person name="Yoshida Y."/>
            <person name="Fujiwara M."/>
            <person name="Mori M."/>
            <person name="Tomita M."/>
            <person name="Arakawa K."/>
        </authorList>
    </citation>
    <scope>NUCLEOTIDE SEQUENCE [LARGE SCALE GENOMIC DNA]</scope>
</reference>
<dbReference type="InterPro" id="IPR001314">
    <property type="entry name" value="Peptidase_S1A"/>
</dbReference>
<dbReference type="InterPro" id="IPR022700">
    <property type="entry name" value="CLIP"/>
</dbReference>
<dbReference type="EMBL" id="BGPR01000001">
    <property type="protein sequence ID" value="GBL72282.1"/>
    <property type="molecule type" value="Genomic_DNA"/>
</dbReference>
<dbReference type="CDD" id="cd00190">
    <property type="entry name" value="Tryp_SPc"/>
    <property type="match status" value="1"/>
</dbReference>
<dbReference type="GO" id="GO:0005576">
    <property type="term" value="C:extracellular region"/>
    <property type="evidence" value="ECO:0007669"/>
    <property type="project" value="UniProtKB-SubCell"/>
</dbReference>
<dbReference type="SUPFAM" id="SSF50494">
    <property type="entry name" value="Trypsin-like serine proteases"/>
    <property type="match status" value="1"/>
</dbReference>
<dbReference type="InterPro" id="IPR043504">
    <property type="entry name" value="Peptidase_S1_PA_chymotrypsin"/>
</dbReference>
<feature type="region of interest" description="Disordered" evidence="7">
    <location>
        <begin position="429"/>
        <end position="452"/>
    </location>
</feature>
<keyword evidence="6" id="KW-0645">Protease</keyword>
<dbReference type="AlphaFoldDB" id="A0A4Y1ZXR4"/>
<dbReference type="PROSITE" id="PS50240">
    <property type="entry name" value="TRYPSIN_DOM"/>
    <property type="match status" value="1"/>
</dbReference>
<comment type="subcellular location">
    <subcellularLocation>
        <location evidence="1">Secreted</location>
    </subcellularLocation>
</comment>
<dbReference type="Pfam" id="PF00089">
    <property type="entry name" value="Trypsin"/>
    <property type="match status" value="1"/>
</dbReference>
<protein>
    <submittedName>
        <fullName evidence="9">Proclotting enzyme</fullName>
    </submittedName>
</protein>
<sequence>MESKRYGEGFNTELKLRNLRATVKHGVGSHFVWGCMSSFGTGNLELIVSKVNKYSYLDILKRNIRQNAQKMGISANFKLYQDNDPKHTSHICRLWALYHCPMVIKTPAQSPDLNPIEHLWANIQQRLHENNITSKNILKEKLIEAWRNIDPNTCKKLVNSMPSRLKEEKMKVKLVLLFLVFICLSMNVEGKAVGKRIKRTVYSGSSYSLVPQSNTQWTSPEQKAADDMYWYKSSAVGESDYQSYASSSKLDEFAETSDPNHHSVANYDLESYENLEKMFDSEFVPQDLQNSRQEKYREQKLDSKVQKSKENDGPLESDQVFLHHETDKMSKYSSHEAKQDLLEVHPIGHTRGKEKSKTSISMIHSEANTDPHKRNLQSTMSTTQLPTASHQFEVEHSSDKLSFDSYFGSIPSELIHDLSESLEFNQRNLPTENESDELNLSESDLRAEDKRTPVSDNFASSLQENQLSDDFDSIINTEDRNLFRMGINQMFEANLDSFVFNPTAQPLEKFQACTTPKNESGSCRYVQHCMLPSILSSIQHFMENVCIIEGRFIGVCCPEFPVQTVLVKWEDQSENFSDRNNSVEIPQDCGIGTNTRIVGGNDADRKAWPWMVALLNNKNKFFCGGSLINNQYVITAAHCTFGTSKNQIVARLGEYDFNDPRDPHDDYRVVEVKRHGQYNSMSLRNDIALLKLEKPVAFNEFVKTICLPEAAMDYIGNVTTLVGWGHLNGGSGGTSDVLQEASFPVISNDQCSSGHRLPIPSSLICAAAVSRDKGACNGDSGGPLMLLDENDRWKVIGIVSWGRRGCNPKFPTVYTRVTHFMDWIRKHST</sequence>
<dbReference type="GO" id="GO:0004252">
    <property type="term" value="F:serine-type endopeptidase activity"/>
    <property type="evidence" value="ECO:0007669"/>
    <property type="project" value="InterPro"/>
</dbReference>
<keyword evidence="4" id="KW-1015">Disulfide bond</keyword>
<evidence type="ECO:0000256" key="5">
    <source>
        <dbReference type="ARBA" id="ARBA00024195"/>
    </source>
</evidence>
<dbReference type="GO" id="GO:0006508">
    <property type="term" value="P:proteolysis"/>
    <property type="evidence" value="ECO:0007669"/>
    <property type="project" value="UniProtKB-KW"/>
</dbReference>
<dbReference type="GO" id="GO:0003676">
    <property type="term" value="F:nucleic acid binding"/>
    <property type="evidence" value="ECO:0007669"/>
    <property type="project" value="InterPro"/>
</dbReference>
<dbReference type="InterPro" id="IPR009003">
    <property type="entry name" value="Peptidase_S1_PA"/>
</dbReference>
<keyword evidence="3" id="KW-0732">Signal</keyword>
<dbReference type="PRINTS" id="PR00722">
    <property type="entry name" value="CHYMOTRYPSIN"/>
</dbReference>
<organism evidence="9 10">
    <name type="scientific">Araneus ventricosus</name>
    <name type="common">Orbweaver spider</name>
    <name type="synonym">Epeira ventricosa</name>
    <dbReference type="NCBI Taxonomy" id="182803"/>
    <lineage>
        <taxon>Eukaryota</taxon>
        <taxon>Metazoa</taxon>
        <taxon>Ecdysozoa</taxon>
        <taxon>Arthropoda</taxon>
        <taxon>Chelicerata</taxon>
        <taxon>Arachnida</taxon>
        <taxon>Araneae</taxon>
        <taxon>Araneomorphae</taxon>
        <taxon>Entelegynae</taxon>
        <taxon>Araneoidea</taxon>
        <taxon>Araneidae</taxon>
        <taxon>Araneus</taxon>
    </lineage>
</organism>
<dbReference type="SMART" id="SM00020">
    <property type="entry name" value="Tryp_SPc"/>
    <property type="match status" value="1"/>
</dbReference>
<comment type="caution">
    <text evidence="9">The sequence shown here is derived from an EMBL/GenBank/DDBJ whole genome shotgun (WGS) entry which is preliminary data.</text>
</comment>
<keyword evidence="2" id="KW-0964">Secreted</keyword>
<dbReference type="InterPro" id="IPR001254">
    <property type="entry name" value="Trypsin_dom"/>
</dbReference>
<dbReference type="Gene3D" id="2.40.10.10">
    <property type="entry name" value="Trypsin-like serine proteases"/>
    <property type="match status" value="1"/>
</dbReference>
<gene>
    <name evidence="9" type="primary">PCE_15</name>
    <name evidence="9" type="ORF">AVEN_115241_1</name>
</gene>
<dbReference type="Proteomes" id="UP000499080">
    <property type="component" value="Unassembled WGS sequence"/>
</dbReference>
<proteinExistence type="inferred from homology"/>
<dbReference type="OrthoDB" id="5918597at2759"/>
<evidence type="ECO:0000256" key="3">
    <source>
        <dbReference type="ARBA" id="ARBA00022729"/>
    </source>
</evidence>
<keyword evidence="6" id="KW-0378">Hydrolase</keyword>
<dbReference type="InterPro" id="IPR018114">
    <property type="entry name" value="TRYPSIN_HIS"/>
</dbReference>
<dbReference type="Gene3D" id="3.30.420.10">
    <property type="entry name" value="Ribonuclease H-like superfamily/Ribonuclease H"/>
    <property type="match status" value="1"/>
</dbReference>
<evidence type="ECO:0000313" key="9">
    <source>
        <dbReference type="EMBL" id="GBL72282.1"/>
    </source>
</evidence>
<feature type="compositionally biased region" description="Basic and acidic residues" evidence="7">
    <location>
        <begin position="292"/>
        <end position="312"/>
    </location>
</feature>
<dbReference type="InterPro" id="IPR033116">
    <property type="entry name" value="TRYPSIN_SER"/>
</dbReference>
<feature type="region of interest" description="Disordered" evidence="7">
    <location>
        <begin position="283"/>
        <end position="319"/>
    </location>
</feature>
<evidence type="ECO:0000256" key="1">
    <source>
        <dbReference type="ARBA" id="ARBA00004613"/>
    </source>
</evidence>
<dbReference type="SMART" id="SM00680">
    <property type="entry name" value="CLIP"/>
    <property type="match status" value="1"/>
</dbReference>
<dbReference type="InterPro" id="IPR036397">
    <property type="entry name" value="RNaseH_sf"/>
</dbReference>
<evidence type="ECO:0000256" key="7">
    <source>
        <dbReference type="SAM" id="MobiDB-lite"/>
    </source>
</evidence>
<dbReference type="PANTHER" id="PTHR24252:SF10">
    <property type="entry name" value="SERINE PROTEASE 56"/>
    <property type="match status" value="1"/>
</dbReference>
<evidence type="ECO:0000259" key="8">
    <source>
        <dbReference type="PROSITE" id="PS50240"/>
    </source>
</evidence>
<evidence type="ECO:0000256" key="2">
    <source>
        <dbReference type="ARBA" id="ARBA00022525"/>
    </source>
</evidence>
<evidence type="ECO:0000313" key="10">
    <source>
        <dbReference type="Proteomes" id="UP000499080"/>
    </source>
</evidence>
<accession>A0A4Y1ZXR4</accession>
<comment type="similarity">
    <text evidence="5">Belongs to the peptidase S1 family. CLIP subfamily.</text>
</comment>
<dbReference type="PROSITE" id="PS00134">
    <property type="entry name" value="TRYPSIN_HIS"/>
    <property type="match status" value="1"/>
</dbReference>
<dbReference type="PANTHER" id="PTHR24252">
    <property type="entry name" value="ACROSIN-RELATED"/>
    <property type="match status" value="1"/>
</dbReference>
<evidence type="ECO:0000256" key="6">
    <source>
        <dbReference type="RuleBase" id="RU363034"/>
    </source>
</evidence>
<keyword evidence="10" id="KW-1185">Reference proteome</keyword>
<dbReference type="FunFam" id="2.40.10.10:FF:000038">
    <property type="entry name" value="Serine protease"/>
    <property type="match status" value="1"/>
</dbReference>
<evidence type="ECO:0000256" key="4">
    <source>
        <dbReference type="ARBA" id="ARBA00023157"/>
    </source>
</evidence>
<keyword evidence="6" id="KW-0720">Serine protease</keyword>